<evidence type="ECO:0000313" key="3">
    <source>
        <dbReference type="Proteomes" id="UP001219518"/>
    </source>
</evidence>
<dbReference type="AlphaFoldDB" id="A0AAE1LQP2"/>
<accession>A0AAE1LQP2</accession>
<evidence type="ECO:0000256" key="1">
    <source>
        <dbReference type="SAM" id="MobiDB-lite"/>
    </source>
</evidence>
<reference evidence="2" key="1">
    <citation type="submission" date="2021-07" db="EMBL/GenBank/DDBJ databases">
        <authorList>
            <person name="Catto M.A."/>
            <person name="Jacobson A."/>
            <person name="Kennedy G."/>
            <person name="Labadie P."/>
            <person name="Hunt B.G."/>
            <person name="Srinivasan R."/>
        </authorList>
    </citation>
    <scope>NUCLEOTIDE SEQUENCE</scope>
    <source>
        <strain evidence="2">PL_HMW_Pooled</strain>
        <tissue evidence="2">Head</tissue>
    </source>
</reference>
<dbReference type="EMBL" id="JAHWGI010001270">
    <property type="protein sequence ID" value="KAK3926857.1"/>
    <property type="molecule type" value="Genomic_DNA"/>
</dbReference>
<sequence length="183" mass="20654">VQEEQLKQQHAQAMIQSQQENQLKQLQDQKTGTPTQVEQQQQQQQTSQQQDEHTHTQQGSSILQAQDAVSEQHEATGQQDVSLQQEDTHMQQQDVTAQQQQTNIIPQQEVENGGFTLPQVIDVRHSVIPQSETAQALQSQVRSLNSEVSSPQRTLAVYRTSYGMRGGSNFITFNSPYAHYTIS</sequence>
<dbReference type="Proteomes" id="UP001219518">
    <property type="component" value="Unassembled WGS sequence"/>
</dbReference>
<reference evidence="2" key="2">
    <citation type="journal article" date="2023" name="BMC Genomics">
        <title>Pest status, molecular evolution, and epigenetic factors derived from the genome assembly of Frankliniella fusca, a thysanopteran phytovirus vector.</title>
        <authorList>
            <person name="Catto M.A."/>
            <person name="Labadie P.E."/>
            <person name="Jacobson A.L."/>
            <person name="Kennedy G.G."/>
            <person name="Srinivasan R."/>
            <person name="Hunt B.G."/>
        </authorList>
    </citation>
    <scope>NUCLEOTIDE SEQUENCE</scope>
    <source>
        <strain evidence="2">PL_HMW_Pooled</strain>
    </source>
</reference>
<feature type="compositionally biased region" description="Low complexity" evidence="1">
    <location>
        <begin position="8"/>
        <end position="49"/>
    </location>
</feature>
<evidence type="ECO:0000313" key="2">
    <source>
        <dbReference type="EMBL" id="KAK3926857.1"/>
    </source>
</evidence>
<name>A0AAE1LQP2_9NEOP</name>
<gene>
    <name evidence="2" type="ORF">KUF71_015193</name>
</gene>
<proteinExistence type="predicted"/>
<comment type="caution">
    <text evidence="2">The sequence shown here is derived from an EMBL/GenBank/DDBJ whole genome shotgun (WGS) entry which is preliminary data.</text>
</comment>
<keyword evidence="3" id="KW-1185">Reference proteome</keyword>
<feature type="region of interest" description="Disordered" evidence="1">
    <location>
        <begin position="1"/>
        <end position="94"/>
    </location>
</feature>
<organism evidence="2 3">
    <name type="scientific">Frankliniella fusca</name>
    <dbReference type="NCBI Taxonomy" id="407009"/>
    <lineage>
        <taxon>Eukaryota</taxon>
        <taxon>Metazoa</taxon>
        <taxon>Ecdysozoa</taxon>
        <taxon>Arthropoda</taxon>
        <taxon>Hexapoda</taxon>
        <taxon>Insecta</taxon>
        <taxon>Pterygota</taxon>
        <taxon>Neoptera</taxon>
        <taxon>Paraneoptera</taxon>
        <taxon>Thysanoptera</taxon>
        <taxon>Terebrantia</taxon>
        <taxon>Thripoidea</taxon>
        <taxon>Thripidae</taxon>
        <taxon>Frankliniella</taxon>
    </lineage>
</organism>
<protein>
    <submittedName>
        <fullName evidence="2">Uncharacterized protein</fullName>
    </submittedName>
</protein>
<feature type="non-terminal residue" evidence="2">
    <location>
        <position position="1"/>
    </location>
</feature>
<feature type="compositionally biased region" description="Polar residues" evidence="1">
    <location>
        <begin position="59"/>
        <end position="85"/>
    </location>
</feature>